<dbReference type="RefSeq" id="WP_249332844.1">
    <property type="nucleotide sequence ID" value="NZ_JACRSY010000015.1"/>
</dbReference>
<accession>A0A926EKU5</accession>
<dbReference type="EMBL" id="JACRSY010000015">
    <property type="protein sequence ID" value="MBC8579947.1"/>
    <property type="molecule type" value="Genomic_DNA"/>
</dbReference>
<protein>
    <submittedName>
        <fullName evidence="2">Uncharacterized protein</fullName>
    </submittedName>
</protein>
<dbReference type="AlphaFoldDB" id="A0A926EKU5"/>
<evidence type="ECO:0000256" key="1">
    <source>
        <dbReference type="SAM" id="MobiDB-lite"/>
    </source>
</evidence>
<organism evidence="2 3">
    <name type="scientific">Zhenhengia yiwuensis</name>
    <dbReference type="NCBI Taxonomy" id="2763666"/>
    <lineage>
        <taxon>Bacteria</taxon>
        <taxon>Bacillati</taxon>
        <taxon>Bacillota</taxon>
        <taxon>Clostridia</taxon>
        <taxon>Lachnospirales</taxon>
        <taxon>Lachnospiraceae</taxon>
        <taxon>Zhenhengia</taxon>
    </lineage>
</organism>
<dbReference type="Proteomes" id="UP000655830">
    <property type="component" value="Unassembled WGS sequence"/>
</dbReference>
<comment type="caution">
    <text evidence="2">The sequence shown here is derived from an EMBL/GenBank/DDBJ whole genome shotgun (WGS) entry which is preliminary data.</text>
</comment>
<gene>
    <name evidence="2" type="ORF">H8718_10460</name>
</gene>
<evidence type="ECO:0000313" key="3">
    <source>
        <dbReference type="Proteomes" id="UP000655830"/>
    </source>
</evidence>
<feature type="region of interest" description="Disordered" evidence="1">
    <location>
        <begin position="1"/>
        <end position="22"/>
    </location>
</feature>
<evidence type="ECO:0000313" key="2">
    <source>
        <dbReference type="EMBL" id="MBC8579947.1"/>
    </source>
</evidence>
<reference evidence="2" key="1">
    <citation type="submission" date="2020-08" db="EMBL/GenBank/DDBJ databases">
        <title>Genome public.</title>
        <authorList>
            <person name="Liu C."/>
            <person name="Sun Q."/>
        </authorList>
    </citation>
    <scope>NUCLEOTIDE SEQUENCE</scope>
    <source>
        <strain evidence="2">NSJ-12</strain>
    </source>
</reference>
<name>A0A926EKU5_9FIRM</name>
<keyword evidence="3" id="KW-1185">Reference proteome</keyword>
<sequence length="84" mass="10271">MNKRMKKKACTYKPLSNKQRLKNQARAIRQLYKENEQLSTENKSLKHALEIEKNYSYDLMQHKKQLENNLKEQPKKSFWKKVFK</sequence>
<feature type="compositionally biased region" description="Basic residues" evidence="1">
    <location>
        <begin position="1"/>
        <end position="10"/>
    </location>
</feature>
<proteinExistence type="predicted"/>